<dbReference type="PROSITE" id="PS51273">
    <property type="entry name" value="GATASE_TYPE_1"/>
    <property type="match status" value="1"/>
</dbReference>
<feature type="binding site" evidence="10">
    <location>
        <position position="361"/>
    </location>
    <ligand>
        <name>anthranilate</name>
        <dbReference type="ChEBI" id="CHEBI:16567"/>
        <label>2</label>
    </ligand>
</feature>
<feature type="binding site" evidence="10">
    <location>
        <position position="287"/>
    </location>
    <ligand>
        <name>Mg(2+)</name>
        <dbReference type="ChEBI" id="CHEBI:18420"/>
        <label>1</label>
    </ligand>
</feature>
<evidence type="ECO:0000256" key="9">
    <source>
        <dbReference type="ARBA" id="ARBA00061188"/>
    </source>
</evidence>
<evidence type="ECO:0000313" key="15">
    <source>
        <dbReference type="Proteomes" id="UP000274920"/>
    </source>
</evidence>
<dbReference type="GO" id="GO:0016829">
    <property type="term" value="F:lyase activity"/>
    <property type="evidence" value="ECO:0007669"/>
    <property type="project" value="UniProtKB-KW"/>
</dbReference>
<keyword evidence="5 10" id="KW-0822">Tryptophan biosynthesis</keyword>
<dbReference type="AlphaFoldDB" id="A0A3R8JJU1"/>
<evidence type="ECO:0000259" key="12">
    <source>
        <dbReference type="Pfam" id="PF00591"/>
    </source>
</evidence>
<keyword evidence="2 10" id="KW-0028">Amino-acid biosynthesis</keyword>
<comment type="similarity">
    <text evidence="10">Belongs to the anthranilate phosphoribosyltransferase family.</text>
</comment>
<feature type="binding site" evidence="10">
    <location>
        <position position="421"/>
    </location>
    <ligand>
        <name>Mg(2+)</name>
        <dbReference type="ChEBI" id="CHEBI:18420"/>
        <label>1</label>
    </ligand>
</feature>
<evidence type="ECO:0000256" key="6">
    <source>
        <dbReference type="ARBA" id="ARBA00022962"/>
    </source>
</evidence>
<dbReference type="Pfam" id="PF02885">
    <property type="entry name" value="Glycos_trans_3N"/>
    <property type="match status" value="1"/>
</dbReference>
<evidence type="ECO:0000256" key="1">
    <source>
        <dbReference type="ARBA" id="ARBA00004907"/>
    </source>
</evidence>
<comment type="function">
    <text evidence="10">Catalyzes the transfer of the phosphoribosyl group of 5-phosphorylribose-1-pyrophosphate (PRPP) to anthranilate to yield N-(5'-phosphoribosyl)-anthranilate (PRA).</text>
</comment>
<dbReference type="PRINTS" id="PR00097">
    <property type="entry name" value="ANTSNTHASEII"/>
</dbReference>
<dbReference type="SUPFAM" id="SSF52418">
    <property type="entry name" value="Nucleoside phosphorylase/phosphoribosyltransferase catalytic domain"/>
    <property type="match status" value="1"/>
</dbReference>
<dbReference type="GO" id="GO:0005829">
    <property type="term" value="C:cytosol"/>
    <property type="evidence" value="ECO:0007669"/>
    <property type="project" value="TreeGrafter"/>
</dbReference>
<evidence type="ECO:0000259" key="13">
    <source>
        <dbReference type="Pfam" id="PF02885"/>
    </source>
</evidence>
<evidence type="ECO:0000256" key="2">
    <source>
        <dbReference type="ARBA" id="ARBA00022605"/>
    </source>
</evidence>
<feature type="binding site" evidence="10">
    <location>
        <position position="420"/>
    </location>
    <ligand>
        <name>Mg(2+)</name>
        <dbReference type="ChEBI" id="CHEBI:18420"/>
        <label>2</label>
    </ligand>
</feature>
<keyword evidence="6" id="KW-0315">Glutamine amidotransferase</keyword>
<keyword evidence="15" id="KW-1185">Reference proteome</keyword>
<dbReference type="Gene3D" id="3.40.1030.10">
    <property type="entry name" value="Nucleoside phosphorylase/phosphoribosyltransferase catalytic domain"/>
    <property type="match status" value="1"/>
</dbReference>
<dbReference type="InterPro" id="IPR017926">
    <property type="entry name" value="GATASE"/>
</dbReference>
<protein>
    <recommendedName>
        <fullName evidence="10">Anthranilate phosphoribosyltransferase</fullName>
        <ecNumber evidence="10">2.4.2.18</ecNumber>
    </recommendedName>
</protein>
<dbReference type="FunFam" id="3.40.1030.10:FF:000002">
    <property type="entry name" value="Anthranilate phosphoribosyltransferase"/>
    <property type="match status" value="1"/>
</dbReference>
<comment type="similarity">
    <text evidence="9">In the C-terminal section; belongs to the anthranilate phosphoribosyltransferase family.</text>
</comment>
<dbReference type="HAMAP" id="MF_00211">
    <property type="entry name" value="TrpD"/>
    <property type="match status" value="1"/>
</dbReference>
<keyword evidence="3 10" id="KW-0328">Glycosyltransferase</keyword>
<feature type="binding site" evidence="10">
    <location>
        <position position="421"/>
    </location>
    <ligand>
        <name>Mg(2+)</name>
        <dbReference type="ChEBI" id="CHEBI:18420"/>
        <label>2</label>
    </ligand>
</feature>
<dbReference type="SUPFAM" id="SSF52317">
    <property type="entry name" value="Class I glutamine amidotransferase-like"/>
    <property type="match status" value="1"/>
</dbReference>
<feature type="binding site" evidence="10">
    <location>
        <begin position="285"/>
        <end position="288"/>
    </location>
    <ligand>
        <name>5-phospho-alpha-D-ribose 1-diphosphate</name>
        <dbReference type="ChEBI" id="CHEBI:58017"/>
    </ligand>
</feature>
<comment type="pathway">
    <text evidence="1 10">Amino-acid biosynthesis; L-tryptophan biosynthesis; L-tryptophan from chorismate: step 2/5.</text>
</comment>
<dbReference type="PANTHER" id="PTHR43285:SF2">
    <property type="entry name" value="ANTHRANILATE PHOSPHORIBOSYLTRANSFERASE"/>
    <property type="match status" value="1"/>
</dbReference>
<dbReference type="GO" id="GO:0004048">
    <property type="term" value="F:anthranilate phosphoribosyltransferase activity"/>
    <property type="evidence" value="ECO:0007669"/>
    <property type="project" value="UniProtKB-UniRule"/>
</dbReference>
<dbReference type="GO" id="GO:0000162">
    <property type="term" value="P:L-tryptophan biosynthetic process"/>
    <property type="evidence" value="ECO:0007669"/>
    <property type="project" value="UniProtKB-UniRule"/>
</dbReference>
<dbReference type="NCBIfam" id="TIGR00566">
    <property type="entry name" value="trpG_papA"/>
    <property type="match status" value="1"/>
</dbReference>
<evidence type="ECO:0000313" key="14">
    <source>
        <dbReference type="EMBL" id="RRK30228.1"/>
    </source>
</evidence>
<dbReference type="FunFam" id="3.40.50.880:FF:000003">
    <property type="entry name" value="Anthranilate synthase component II"/>
    <property type="match status" value="1"/>
</dbReference>
<dbReference type="GO" id="GO:0000287">
    <property type="term" value="F:magnesium ion binding"/>
    <property type="evidence" value="ECO:0007669"/>
    <property type="project" value="UniProtKB-UniRule"/>
</dbReference>
<dbReference type="Gene3D" id="3.40.50.880">
    <property type="match status" value="1"/>
</dbReference>
<feature type="binding site" evidence="10">
    <location>
        <position position="275"/>
    </location>
    <ligand>
        <name>5-phospho-alpha-D-ribose 1-diphosphate</name>
        <dbReference type="ChEBI" id="CHEBI:58017"/>
    </ligand>
</feature>
<comment type="cofactor">
    <cofactor evidence="10">
        <name>Mg(2+)</name>
        <dbReference type="ChEBI" id="CHEBI:18420"/>
    </cofactor>
    <text evidence="10">Binds 2 magnesium ions per monomer.</text>
</comment>
<keyword evidence="7 10" id="KW-0057">Aromatic amino acid biosynthesis</keyword>
<proteinExistence type="inferred from homology"/>
<dbReference type="EC" id="2.4.2.18" evidence="10"/>
<reference evidence="14" key="1">
    <citation type="submission" date="2018-10" db="EMBL/GenBank/DDBJ databases">
        <title>Schaedlerella arabinophila gen. nov. sp. nov., isolated from the mouse intestinal tract and comparative analysis with the genome of the closely related altered Schaedler flora strain ASF502.</title>
        <authorList>
            <person name="Miyake S."/>
            <person name="Soh M."/>
            <person name="Seedorf H."/>
        </authorList>
    </citation>
    <scope>NUCLEOTIDE SEQUENCE [LARGE SCALE GENOMIC DNA]</scope>
    <source>
        <strain evidence="14">DSM 106076</strain>
    </source>
</reference>
<dbReference type="InterPro" id="IPR035902">
    <property type="entry name" value="Nuc_phospho_transferase"/>
</dbReference>
<dbReference type="SUPFAM" id="SSF47648">
    <property type="entry name" value="Nucleoside phosphorylase/phosphoribosyltransferase N-terminal domain"/>
    <property type="match status" value="1"/>
</dbReference>
<dbReference type="InterPro" id="IPR036320">
    <property type="entry name" value="Glycosyl_Trfase_fam3_N_dom_sf"/>
</dbReference>
<dbReference type="InterPro" id="IPR000312">
    <property type="entry name" value="Glycosyl_Trfase_fam3"/>
</dbReference>
<organism evidence="14 15">
    <name type="scientific">Schaedlerella arabinosiphila</name>
    <dbReference type="NCBI Taxonomy" id="2044587"/>
    <lineage>
        <taxon>Bacteria</taxon>
        <taxon>Bacillati</taxon>
        <taxon>Bacillota</taxon>
        <taxon>Clostridia</taxon>
        <taxon>Lachnospirales</taxon>
        <taxon>Lachnospiraceae</taxon>
        <taxon>Schaedlerella</taxon>
    </lineage>
</organism>
<feature type="domain" description="Glycosyl transferase family 3 N-terminal" evidence="13">
    <location>
        <begin position="199"/>
        <end position="261"/>
    </location>
</feature>
<feature type="domain" description="Glycosyl transferase family 3" evidence="12">
    <location>
        <begin position="269"/>
        <end position="520"/>
    </location>
</feature>
<dbReference type="Gene3D" id="1.20.970.10">
    <property type="entry name" value="Transferase, Pyrimidine Nucleoside Phosphorylase, Chain C"/>
    <property type="match status" value="1"/>
</dbReference>
<dbReference type="NCBIfam" id="NF011201">
    <property type="entry name" value="PRK14607.1"/>
    <property type="match status" value="1"/>
</dbReference>
<evidence type="ECO:0000259" key="11">
    <source>
        <dbReference type="Pfam" id="PF00117"/>
    </source>
</evidence>
<dbReference type="Proteomes" id="UP000274920">
    <property type="component" value="Unassembled WGS sequence"/>
</dbReference>
<comment type="subunit">
    <text evidence="10">Homodimer.</text>
</comment>
<dbReference type="PRINTS" id="PR00099">
    <property type="entry name" value="CPSGATASE"/>
</dbReference>
<comment type="caution">
    <text evidence="14">The sequence shown here is derived from an EMBL/GenBank/DDBJ whole genome shotgun (WGS) entry which is preliminary data.</text>
</comment>
<comment type="catalytic activity">
    <reaction evidence="8 10">
        <text>N-(5-phospho-beta-D-ribosyl)anthranilate + diphosphate = 5-phospho-alpha-D-ribose 1-diphosphate + anthranilate</text>
        <dbReference type="Rhea" id="RHEA:11768"/>
        <dbReference type="ChEBI" id="CHEBI:16567"/>
        <dbReference type="ChEBI" id="CHEBI:18277"/>
        <dbReference type="ChEBI" id="CHEBI:33019"/>
        <dbReference type="ChEBI" id="CHEBI:58017"/>
        <dbReference type="EC" id="2.4.2.18"/>
    </reaction>
</comment>
<sequence length="535" mass="58003">MILLIDNYDSFTYNLVQHLGTLQPDIRVVRNDRITVEEIAGMHPTHIVLSPGPGYPKDAGICEQVVEAFQGKIPILGICLGHQAICEVYGAKITRAAQLMHGKKSRLRLAPDCELFVGLGKELDAARYHSLAAKKETVPETLRITALSPEGEVMAVQHKTFPVYGLQFHPESILTESGIQILKNFLNITIGKEGKSMIKEAIYELLEGRDLCYDMAKQVMEEMMDGTATQAQMGGFLTALRMQGESIEEITAFAEVMREKGVKIHPEREVIDIVGTGGDEVGTFNISTTTAFVVAAGGVPVAKHGNRSVSSKSGAADVLECLGVNVGLNAQQNETILNRTGMCFLFAPVYHSSMKYAAPVRRELGVRTVFNILGPLSNPAAATMQLLGVYDKKLVEPLARVLGNLGVVRGVAVCGEDGLDEITLTGETIVCEIRCGEITRYTITPEQFGLRCCGLNEMIGGTPEENAQITRDILSGKERGAKRDVILMNAGMSLYLGIDGITLAEGIRKAAELIDSGKALAKLEEFTAATKEYQE</sequence>
<dbReference type="InterPro" id="IPR005940">
    <property type="entry name" value="Anthranilate_Pribosyl_Tfrase"/>
</dbReference>
<name>A0A3R8JJU1_9FIRM</name>
<accession>A0A3R8JJU1</accession>
<keyword evidence="10" id="KW-0460">Magnesium</keyword>
<dbReference type="InterPro" id="IPR017459">
    <property type="entry name" value="Glycosyl_Trfase_fam3_N_dom"/>
</dbReference>
<feature type="binding site" evidence="10">
    <location>
        <position position="283"/>
    </location>
    <ligand>
        <name>5-phospho-alpha-D-ribose 1-diphosphate</name>
        <dbReference type="ChEBI" id="CHEBI:58017"/>
    </ligand>
</feature>
<evidence type="ECO:0000256" key="3">
    <source>
        <dbReference type="ARBA" id="ARBA00022676"/>
    </source>
</evidence>
<dbReference type="NCBIfam" id="TIGR01245">
    <property type="entry name" value="trpD"/>
    <property type="match status" value="1"/>
</dbReference>
<evidence type="ECO:0000256" key="7">
    <source>
        <dbReference type="ARBA" id="ARBA00023141"/>
    </source>
</evidence>
<dbReference type="CDD" id="cd01743">
    <property type="entry name" value="GATase1_Anthranilate_Synthase"/>
    <property type="match status" value="1"/>
</dbReference>
<dbReference type="Pfam" id="PF00591">
    <property type="entry name" value="Glycos_transf_3"/>
    <property type="match status" value="1"/>
</dbReference>
<evidence type="ECO:0000256" key="8">
    <source>
        <dbReference type="ARBA" id="ARBA00052328"/>
    </source>
</evidence>
<dbReference type="Pfam" id="PF00117">
    <property type="entry name" value="GATase"/>
    <property type="match status" value="1"/>
</dbReference>
<dbReference type="EMBL" id="RHJS01000002">
    <property type="protein sequence ID" value="RRK30228.1"/>
    <property type="molecule type" value="Genomic_DNA"/>
</dbReference>
<gene>
    <name evidence="10" type="primary">trpD</name>
    <name evidence="14" type="ORF">EBB54_01680</name>
</gene>
<dbReference type="PANTHER" id="PTHR43285">
    <property type="entry name" value="ANTHRANILATE PHOSPHORIBOSYLTRANSFERASE"/>
    <property type="match status" value="1"/>
</dbReference>
<dbReference type="UniPathway" id="UPA00035">
    <property type="reaction ID" value="UER00041"/>
</dbReference>
<keyword evidence="14" id="KW-0456">Lyase</keyword>
<feature type="binding site" evidence="10">
    <location>
        <begin position="303"/>
        <end position="311"/>
    </location>
    <ligand>
        <name>5-phospho-alpha-D-ribose 1-diphosphate</name>
        <dbReference type="ChEBI" id="CHEBI:58017"/>
    </ligand>
</feature>
<evidence type="ECO:0000256" key="5">
    <source>
        <dbReference type="ARBA" id="ARBA00022822"/>
    </source>
</evidence>
<evidence type="ECO:0000256" key="10">
    <source>
        <dbReference type="HAMAP-Rule" id="MF_00211"/>
    </source>
</evidence>
<dbReference type="InterPro" id="IPR029062">
    <property type="entry name" value="Class_I_gatase-like"/>
</dbReference>
<evidence type="ECO:0000256" key="4">
    <source>
        <dbReference type="ARBA" id="ARBA00022679"/>
    </source>
</evidence>
<keyword evidence="4 10" id="KW-0808">Transferase</keyword>
<comment type="caution">
    <text evidence="10">Lacks conserved residue(s) required for the propagation of feature annotation.</text>
</comment>
<dbReference type="InterPro" id="IPR006221">
    <property type="entry name" value="TrpG/PapA_dom"/>
</dbReference>
<dbReference type="RefSeq" id="WP_125126078.1">
    <property type="nucleotide sequence ID" value="NZ_RHJS01000002.1"/>
</dbReference>
<feature type="binding site" evidence="10">
    <location>
        <begin position="278"/>
        <end position="279"/>
    </location>
    <ligand>
        <name>5-phospho-alpha-D-ribose 1-diphosphate</name>
        <dbReference type="ChEBI" id="CHEBI:58017"/>
    </ligand>
</feature>
<keyword evidence="10" id="KW-0479">Metal-binding</keyword>
<dbReference type="PRINTS" id="PR00096">
    <property type="entry name" value="GATASE"/>
</dbReference>
<feature type="binding site" evidence="10">
    <location>
        <position position="275"/>
    </location>
    <ligand>
        <name>anthranilate</name>
        <dbReference type="ChEBI" id="CHEBI:16567"/>
        <label>1</label>
    </ligand>
</feature>
<feature type="binding site" evidence="10">
    <location>
        <position position="315"/>
    </location>
    <ligand>
        <name>5-phospho-alpha-D-ribose 1-diphosphate</name>
        <dbReference type="ChEBI" id="CHEBI:58017"/>
    </ligand>
</feature>
<feature type="domain" description="Glutamine amidotransferase" evidence="11">
    <location>
        <begin position="3"/>
        <end position="186"/>
    </location>
</feature>
<feature type="binding site" evidence="10">
    <location>
        <position position="306"/>
    </location>
    <ligand>
        <name>anthranilate</name>
        <dbReference type="ChEBI" id="CHEBI:16567"/>
        <label>1</label>
    </ligand>
</feature>